<dbReference type="InterPro" id="IPR012967">
    <property type="entry name" value="COMT_dimerisation"/>
</dbReference>
<dbReference type="PANTHER" id="PTHR43712:SF2">
    <property type="entry name" value="O-METHYLTRANSFERASE CICE"/>
    <property type="match status" value="1"/>
</dbReference>
<dbReference type="PIRSF" id="PIRSF005739">
    <property type="entry name" value="O-mtase"/>
    <property type="match status" value="1"/>
</dbReference>
<organism evidence="6 7">
    <name type="scientific">Marichromatium gracile</name>
    <name type="common">Chromatium gracile</name>
    <dbReference type="NCBI Taxonomy" id="1048"/>
    <lineage>
        <taxon>Bacteria</taxon>
        <taxon>Pseudomonadati</taxon>
        <taxon>Pseudomonadota</taxon>
        <taxon>Gammaproteobacteria</taxon>
        <taxon>Chromatiales</taxon>
        <taxon>Chromatiaceae</taxon>
        <taxon>Marichromatium</taxon>
    </lineage>
</organism>
<dbReference type="RefSeq" id="WP_062272567.1">
    <property type="nucleotide sequence ID" value="NZ_LSYU01000029.1"/>
</dbReference>
<dbReference type="CDD" id="cd02440">
    <property type="entry name" value="AdoMet_MTases"/>
    <property type="match status" value="1"/>
</dbReference>
<dbReference type="Gene3D" id="3.40.50.150">
    <property type="entry name" value="Vaccinia Virus protein VP39"/>
    <property type="match status" value="1"/>
</dbReference>
<reference evidence="6 7" key="1">
    <citation type="submission" date="2016-02" db="EMBL/GenBank/DDBJ databases">
        <title>Genome sequence of Marichromatium gracile YL-28, a purple sulfur bacterium.</title>
        <authorList>
            <person name="Zhao C."/>
            <person name="Hong X."/>
            <person name="Chen S."/>
            <person name="Yang S."/>
        </authorList>
    </citation>
    <scope>NUCLEOTIDE SEQUENCE [LARGE SCALE GENOMIC DNA]</scope>
    <source>
        <strain evidence="6 7">YL28</strain>
    </source>
</reference>
<evidence type="ECO:0000259" key="5">
    <source>
        <dbReference type="Pfam" id="PF08100"/>
    </source>
</evidence>
<keyword evidence="3" id="KW-0949">S-adenosyl-L-methionine</keyword>
<keyword evidence="1 6" id="KW-0489">Methyltransferase</keyword>
<protein>
    <submittedName>
        <fullName evidence="6">Methyltransferase</fullName>
    </submittedName>
</protein>
<dbReference type="InterPro" id="IPR036390">
    <property type="entry name" value="WH_DNA-bd_sf"/>
</dbReference>
<dbReference type="InterPro" id="IPR001077">
    <property type="entry name" value="COMT_C"/>
</dbReference>
<dbReference type="InterPro" id="IPR029063">
    <property type="entry name" value="SAM-dependent_MTases_sf"/>
</dbReference>
<evidence type="ECO:0000313" key="7">
    <source>
        <dbReference type="Proteomes" id="UP000075766"/>
    </source>
</evidence>
<dbReference type="Proteomes" id="UP000075766">
    <property type="component" value="Unassembled WGS sequence"/>
</dbReference>
<name>A0ABR5VKX7_MARGR</name>
<dbReference type="PROSITE" id="PS51683">
    <property type="entry name" value="SAM_OMT_II"/>
    <property type="match status" value="1"/>
</dbReference>
<dbReference type="GO" id="GO:0032259">
    <property type="term" value="P:methylation"/>
    <property type="evidence" value="ECO:0007669"/>
    <property type="project" value="UniProtKB-KW"/>
</dbReference>
<evidence type="ECO:0000256" key="2">
    <source>
        <dbReference type="ARBA" id="ARBA00022679"/>
    </source>
</evidence>
<evidence type="ECO:0000259" key="4">
    <source>
        <dbReference type="Pfam" id="PF00891"/>
    </source>
</evidence>
<keyword evidence="2" id="KW-0808">Transferase</keyword>
<comment type="caution">
    <text evidence="6">The sequence shown here is derived from an EMBL/GenBank/DDBJ whole genome shotgun (WGS) entry which is preliminary data.</text>
</comment>
<sequence>MPIRDDWLKLRNRLLSSPRFQRWAARFPLTRPLARRHARELFDIVAGFVYSQVLYACVRARLFELLDERGPSDSAALAPALGLPEAGARRLLLAAASLRLVEQRGADRFALGERGAVVLGNRGIAAMVEHHAMLYADLEDPLALLRGERPQRALADYWAYAESSAPARSDAAAVDGYSALMADSQTMIAEEVLDAYSFRDHHCLLDIAGGDGTFLVEVARRWPHLQVILFDLPAVAERAQARFVREGLADRARAVGGDVLRDPLPEGADVVSLVRVVHDHDDGRAAGFVAAAHRALGPGGTLLVAEPMSGTRGAEPVGDAYFGLYLLAMGSGRPRTAAELESMLAAAGFEQTRELPTNRPILTRALLARRASD</sequence>
<dbReference type="GO" id="GO:0008168">
    <property type="term" value="F:methyltransferase activity"/>
    <property type="evidence" value="ECO:0007669"/>
    <property type="project" value="UniProtKB-KW"/>
</dbReference>
<feature type="domain" description="O-methyltransferase C-terminal" evidence="4">
    <location>
        <begin position="169"/>
        <end position="350"/>
    </location>
</feature>
<dbReference type="EMBL" id="LSYU01000029">
    <property type="protein sequence ID" value="KXX65802.1"/>
    <property type="molecule type" value="Genomic_DNA"/>
</dbReference>
<accession>A0ABR5VKX7</accession>
<proteinExistence type="predicted"/>
<dbReference type="PANTHER" id="PTHR43712">
    <property type="entry name" value="PUTATIVE (AFU_ORTHOLOGUE AFUA_4G14580)-RELATED"/>
    <property type="match status" value="1"/>
</dbReference>
<gene>
    <name evidence="6" type="ORF">AY586_08520</name>
</gene>
<keyword evidence="7" id="KW-1185">Reference proteome</keyword>
<dbReference type="SUPFAM" id="SSF53335">
    <property type="entry name" value="S-adenosyl-L-methionine-dependent methyltransferases"/>
    <property type="match status" value="1"/>
</dbReference>
<dbReference type="InterPro" id="IPR016461">
    <property type="entry name" value="COMT-like"/>
</dbReference>
<dbReference type="Pfam" id="PF08100">
    <property type="entry name" value="Dimerisation"/>
    <property type="match status" value="1"/>
</dbReference>
<dbReference type="Pfam" id="PF00891">
    <property type="entry name" value="Methyltransf_2"/>
    <property type="match status" value="1"/>
</dbReference>
<dbReference type="SUPFAM" id="SSF46785">
    <property type="entry name" value="Winged helix' DNA-binding domain"/>
    <property type="match status" value="1"/>
</dbReference>
<dbReference type="Gene3D" id="1.10.10.10">
    <property type="entry name" value="Winged helix-like DNA-binding domain superfamily/Winged helix DNA-binding domain"/>
    <property type="match status" value="1"/>
</dbReference>
<feature type="domain" description="O-methyltransferase dimerisation" evidence="5">
    <location>
        <begin position="43"/>
        <end position="114"/>
    </location>
</feature>
<evidence type="ECO:0000256" key="1">
    <source>
        <dbReference type="ARBA" id="ARBA00022603"/>
    </source>
</evidence>
<evidence type="ECO:0000313" key="6">
    <source>
        <dbReference type="EMBL" id="KXX65802.1"/>
    </source>
</evidence>
<evidence type="ECO:0000256" key="3">
    <source>
        <dbReference type="ARBA" id="ARBA00022691"/>
    </source>
</evidence>
<dbReference type="InterPro" id="IPR036388">
    <property type="entry name" value="WH-like_DNA-bd_sf"/>
</dbReference>